<proteinExistence type="predicted"/>
<evidence type="ECO:0000313" key="4">
    <source>
        <dbReference type="Proteomes" id="UP001549076"/>
    </source>
</evidence>
<keyword evidence="4" id="KW-1185">Reference proteome</keyword>
<feature type="transmembrane region" description="Helical" evidence="1">
    <location>
        <begin position="115"/>
        <end position="132"/>
    </location>
</feature>
<sequence length="279" mass="29336">MSSFALSIVLLAALLHASWNAVVKAVSDRALVLAAVSASHALLGLALILFATPPDRASWFYIFLSTVIHFGYYVFLFQSYRLGDLSQVYPISRGLAPGLVTLGAYLFVGETLGPAGWVGLTAITLGIGLLAFQRGITHASRGAIAVAAINGVLVASYSVVDGIGVRLADSPFGYMGWLFLMEFPVPLFILLRRHRRAVPIELRTLVLGLLGGVGAVSAYGLVIYAKTIAPLGAVSAVRESSVIMAALIGLFLLGERPWRPRIASATIVALGVGALAFAG</sequence>
<protein>
    <submittedName>
        <fullName evidence="3">Membrane protein</fullName>
    </submittedName>
</protein>
<dbReference type="RefSeq" id="WP_354196162.1">
    <property type="nucleotide sequence ID" value="NZ_JBEPML010000010.1"/>
</dbReference>
<dbReference type="InterPro" id="IPR000620">
    <property type="entry name" value="EamA_dom"/>
</dbReference>
<evidence type="ECO:0000313" key="3">
    <source>
        <dbReference type="EMBL" id="MET3792811.1"/>
    </source>
</evidence>
<comment type="caution">
    <text evidence="3">The sequence shown here is derived from an EMBL/GenBank/DDBJ whole genome shotgun (WGS) entry which is preliminary data.</text>
</comment>
<keyword evidence="1" id="KW-1133">Transmembrane helix</keyword>
<dbReference type="InterPro" id="IPR037185">
    <property type="entry name" value="EmrE-like"/>
</dbReference>
<dbReference type="Proteomes" id="UP001549076">
    <property type="component" value="Unassembled WGS sequence"/>
</dbReference>
<feature type="domain" description="EamA" evidence="2">
    <location>
        <begin position="5"/>
        <end position="130"/>
    </location>
</feature>
<dbReference type="SUPFAM" id="SSF103481">
    <property type="entry name" value="Multidrug resistance efflux transporter EmrE"/>
    <property type="match status" value="2"/>
</dbReference>
<gene>
    <name evidence="3" type="ORF">ABID37_003034</name>
</gene>
<keyword evidence="1" id="KW-0812">Transmembrane</keyword>
<feature type="domain" description="EamA" evidence="2">
    <location>
        <begin position="144"/>
        <end position="273"/>
    </location>
</feature>
<feature type="transmembrane region" description="Helical" evidence="1">
    <location>
        <begin position="260"/>
        <end position="278"/>
    </location>
</feature>
<feature type="transmembrane region" description="Helical" evidence="1">
    <location>
        <begin position="204"/>
        <end position="225"/>
    </location>
</feature>
<feature type="transmembrane region" description="Helical" evidence="1">
    <location>
        <begin position="231"/>
        <end position="253"/>
    </location>
</feature>
<dbReference type="EMBL" id="JBEPML010000010">
    <property type="protein sequence ID" value="MET3792811.1"/>
    <property type="molecule type" value="Genomic_DNA"/>
</dbReference>
<feature type="transmembrane region" description="Helical" evidence="1">
    <location>
        <begin position="59"/>
        <end position="80"/>
    </location>
</feature>
<accession>A0ABV2N177</accession>
<dbReference type="Gene3D" id="1.10.3730.20">
    <property type="match status" value="1"/>
</dbReference>
<organism evidence="3 4">
    <name type="scientific">Aquamicrobium terrae</name>
    <dbReference type="NCBI Taxonomy" id="1324945"/>
    <lineage>
        <taxon>Bacteria</taxon>
        <taxon>Pseudomonadati</taxon>
        <taxon>Pseudomonadota</taxon>
        <taxon>Alphaproteobacteria</taxon>
        <taxon>Hyphomicrobiales</taxon>
        <taxon>Phyllobacteriaceae</taxon>
        <taxon>Aquamicrobium</taxon>
    </lineage>
</organism>
<evidence type="ECO:0000256" key="1">
    <source>
        <dbReference type="SAM" id="Phobius"/>
    </source>
</evidence>
<feature type="transmembrane region" description="Helical" evidence="1">
    <location>
        <begin position="139"/>
        <end position="160"/>
    </location>
</feature>
<evidence type="ECO:0000259" key="2">
    <source>
        <dbReference type="Pfam" id="PF00892"/>
    </source>
</evidence>
<name>A0ABV2N177_9HYPH</name>
<dbReference type="Pfam" id="PF00892">
    <property type="entry name" value="EamA"/>
    <property type="match status" value="2"/>
</dbReference>
<reference evidence="3 4" key="1">
    <citation type="submission" date="2024-06" db="EMBL/GenBank/DDBJ databases">
        <title>Genomic Encyclopedia of Type Strains, Phase IV (KMG-IV): sequencing the most valuable type-strain genomes for metagenomic binning, comparative biology and taxonomic classification.</title>
        <authorList>
            <person name="Goeker M."/>
        </authorList>
    </citation>
    <scope>NUCLEOTIDE SEQUENCE [LARGE SCALE GENOMIC DNA]</scope>
    <source>
        <strain evidence="3 4">DSM 27865</strain>
    </source>
</reference>
<feature type="transmembrane region" description="Helical" evidence="1">
    <location>
        <begin position="172"/>
        <end position="192"/>
    </location>
</feature>
<keyword evidence="1" id="KW-0472">Membrane</keyword>
<feature type="transmembrane region" description="Helical" evidence="1">
    <location>
        <begin position="30"/>
        <end position="52"/>
    </location>
</feature>